<dbReference type="InterPro" id="IPR019546">
    <property type="entry name" value="TAT_signal_bac_arc"/>
</dbReference>
<proteinExistence type="predicted"/>
<dbReference type="GO" id="GO:0016491">
    <property type="term" value="F:oxidoreductase activity"/>
    <property type="evidence" value="ECO:0007669"/>
    <property type="project" value="InterPro"/>
</dbReference>
<dbReference type="PANTHER" id="PTHR42923">
    <property type="entry name" value="PROTOPORPHYRINOGEN OXIDASE"/>
    <property type="match status" value="1"/>
</dbReference>
<feature type="signal peptide" evidence="1">
    <location>
        <begin position="1"/>
        <end position="33"/>
    </location>
</feature>
<keyword evidence="4" id="KW-1185">Reference proteome</keyword>
<dbReference type="PANTHER" id="PTHR42923:SF46">
    <property type="entry name" value="AMINE OXIDASE"/>
    <property type="match status" value="1"/>
</dbReference>
<dbReference type="Proteomes" id="UP000295453">
    <property type="component" value="Unassembled WGS sequence"/>
</dbReference>
<accession>A0A4R1BX28</accession>
<sequence>MNTSKQQISRRSVLATSGVAAAAAAVVPSPALGAVTKKKVAILGGGMAGLSAAFELIERGYEVTVYERNQLGGKARSIPVAGTAAGGRLPLPGEHGFRFFPGFYKHVPDTMSRIPFADNKHGVKDNLVPAPVPYFPRSGGRNDAQLFGFIPDPRDLKTPEALQRLIRDEWLGGQELSPVEASYFASRVLVYLSSCDARRMGQWEKTSWWDFVGAAKRSKEYQQVAARGLTRALVAAKEEIASTRTIGNMAEAFIYALAGLGTTGHADQVLDGPTNEVWIDPWVALLRQKGVKFVTGATVTGLTVGAGKISGARARRADGTTFAITADWYVSAMPVERLAKLLTAPVLGLDPSLSRLHNLFVDWMNGLQIFLKRPLNITKGHIAFMDSPWSITGLTQGQFWEKNFAATYGDGTAVDCLSIDISDWTTPGILYGKTAKECTRQEVFNEAWAQMKAALEDTGSSVLPDDIVHSWHLDPGIQFHASTGENTNEEPLLVNTVDSWKDRPTSTTKIPNFFLAGDFVRTNIDLATMEGANESGRTAANAILDASGSTATRAKIMKMYRPIEWEAFKLIDATRYKLGQKNLFDVG</sequence>
<reference evidence="3 4" key="1">
    <citation type="submission" date="2019-03" db="EMBL/GenBank/DDBJ databases">
        <authorList>
            <person name="Kim M.K.M."/>
        </authorList>
    </citation>
    <scope>NUCLEOTIDE SEQUENCE [LARGE SCALE GENOMIC DNA]</scope>
    <source>
        <strain evidence="3 4">18JY15-6</strain>
    </source>
</reference>
<dbReference type="InterPro" id="IPR050464">
    <property type="entry name" value="Zeta_carotene_desat/Oxidored"/>
</dbReference>
<comment type="caution">
    <text evidence="3">The sequence shown here is derived from an EMBL/GenBank/DDBJ whole genome shotgun (WGS) entry which is preliminary data.</text>
</comment>
<dbReference type="SUPFAM" id="SSF51905">
    <property type="entry name" value="FAD/NAD(P)-binding domain"/>
    <property type="match status" value="1"/>
</dbReference>
<evidence type="ECO:0000313" key="3">
    <source>
        <dbReference type="EMBL" id="TCJ22177.1"/>
    </source>
</evidence>
<dbReference type="AlphaFoldDB" id="A0A4R1BX28"/>
<dbReference type="InterPro" id="IPR036188">
    <property type="entry name" value="FAD/NAD-bd_sf"/>
</dbReference>
<evidence type="ECO:0000259" key="2">
    <source>
        <dbReference type="Pfam" id="PF01593"/>
    </source>
</evidence>
<name>A0A4R1BX28_9ACTN</name>
<dbReference type="RefSeq" id="WP_131585006.1">
    <property type="nucleotide sequence ID" value="NZ_SJZJ01000025.1"/>
</dbReference>
<dbReference type="NCBIfam" id="TIGR01409">
    <property type="entry name" value="TAT_signal_seq"/>
    <property type="match status" value="1"/>
</dbReference>
<evidence type="ECO:0000256" key="1">
    <source>
        <dbReference type="SAM" id="SignalP"/>
    </source>
</evidence>
<protein>
    <submittedName>
        <fullName evidence="3">FAD-dependent oxidoreductase</fullName>
    </submittedName>
</protein>
<keyword evidence="1" id="KW-0732">Signal</keyword>
<dbReference type="InterPro" id="IPR002937">
    <property type="entry name" value="Amino_oxidase"/>
</dbReference>
<feature type="domain" description="Amine oxidase" evidence="2">
    <location>
        <begin position="287"/>
        <end position="544"/>
    </location>
</feature>
<feature type="chain" id="PRO_5020758528" evidence="1">
    <location>
        <begin position="34"/>
        <end position="587"/>
    </location>
</feature>
<dbReference type="PROSITE" id="PS51318">
    <property type="entry name" value="TAT"/>
    <property type="match status" value="1"/>
</dbReference>
<gene>
    <name evidence="3" type="ORF">EPD65_13455</name>
</gene>
<dbReference type="Pfam" id="PF01593">
    <property type="entry name" value="Amino_oxidase"/>
    <property type="match status" value="1"/>
</dbReference>
<dbReference type="OrthoDB" id="8845488at2"/>
<evidence type="ECO:0000313" key="4">
    <source>
        <dbReference type="Proteomes" id="UP000295453"/>
    </source>
</evidence>
<dbReference type="Pfam" id="PF13450">
    <property type="entry name" value="NAD_binding_8"/>
    <property type="match status" value="1"/>
</dbReference>
<dbReference type="EMBL" id="SJZJ01000025">
    <property type="protein sequence ID" value="TCJ22177.1"/>
    <property type="molecule type" value="Genomic_DNA"/>
</dbReference>
<organism evidence="3 4">
    <name type="scientific">Nocardioides jejuensis</name>
    <dbReference type="NCBI Taxonomy" id="2502782"/>
    <lineage>
        <taxon>Bacteria</taxon>
        <taxon>Bacillati</taxon>
        <taxon>Actinomycetota</taxon>
        <taxon>Actinomycetes</taxon>
        <taxon>Propionibacteriales</taxon>
        <taxon>Nocardioidaceae</taxon>
        <taxon>Nocardioides</taxon>
    </lineage>
</organism>
<dbReference type="InterPro" id="IPR006311">
    <property type="entry name" value="TAT_signal"/>
</dbReference>
<dbReference type="Gene3D" id="3.50.50.60">
    <property type="entry name" value="FAD/NAD(P)-binding domain"/>
    <property type="match status" value="1"/>
</dbReference>